<name>A0A2A6C759_PRIPA</name>
<reference evidence="1" key="2">
    <citation type="submission" date="2022-06" db="UniProtKB">
        <authorList>
            <consortium name="EnsemblMetazoa"/>
        </authorList>
    </citation>
    <scope>IDENTIFICATION</scope>
    <source>
        <strain evidence="1">PS312</strain>
    </source>
</reference>
<evidence type="ECO:0000313" key="2">
    <source>
        <dbReference type="Proteomes" id="UP000005239"/>
    </source>
</evidence>
<dbReference type="Proteomes" id="UP000005239">
    <property type="component" value="Unassembled WGS sequence"/>
</dbReference>
<accession>A0A8R1UMX3</accession>
<proteinExistence type="predicted"/>
<protein>
    <submittedName>
        <fullName evidence="1">Uncharacterized protein</fullName>
    </submittedName>
</protein>
<keyword evidence="2" id="KW-1185">Reference proteome</keyword>
<reference evidence="2" key="1">
    <citation type="journal article" date="2008" name="Nat. Genet.">
        <title>The Pristionchus pacificus genome provides a unique perspective on nematode lifestyle and parasitism.</title>
        <authorList>
            <person name="Dieterich C."/>
            <person name="Clifton S.W."/>
            <person name="Schuster L.N."/>
            <person name="Chinwalla A."/>
            <person name="Delehaunty K."/>
            <person name="Dinkelacker I."/>
            <person name="Fulton L."/>
            <person name="Fulton R."/>
            <person name="Godfrey J."/>
            <person name="Minx P."/>
            <person name="Mitreva M."/>
            <person name="Roeseler W."/>
            <person name="Tian H."/>
            <person name="Witte H."/>
            <person name="Yang S.P."/>
            <person name="Wilson R.K."/>
            <person name="Sommer R.J."/>
        </authorList>
    </citation>
    <scope>NUCLEOTIDE SEQUENCE [LARGE SCALE GENOMIC DNA]</scope>
    <source>
        <strain evidence="2">PS312</strain>
    </source>
</reference>
<organism evidence="1 2">
    <name type="scientific">Pristionchus pacificus</name>
    <name type="common">Parasitic nematode worm</name>
    <dbReference type="NCBI Taxonomy" id="54126"/>
    <lineage>
        <taxon>Eukaryota</taxon>
        <taxon>Metazoa</taxon>
        <taxon>Ecdysozoa</taxon>
        <taxon>Nematoda</taxon>
        <taxon>Chromadorea</taxon>
        <taxon>Rhabditida</taxon>
        <taxon>Rhabditina</taxon>
        <taxon>Diplogasteromorpha</taxon>
        <taxon>Diplogasteroidea</taxon>
        <taxon>Neodiplogasteridae</taxon>
        <taxon>Pristionchus</taxon>
    </lineage>
</organism>
<evidence type="ECO:0000313" key="1">
    <source>
        <dbReference type="EnsemblMetazoa" id="PPA34791.1"/>
    </source>
</evidence>
<gene>
    <name evidence="1" type="primary">WBGene00273160</name>
</gene>
<accession>A0A2A6C759</accession>
<dbReference type="AlphaFoldDB" id="A0A2A6C759"/>
<sequence length="120" mass="12286">MNSTLILLCCLLGLAAACAPHSPGCSKLRKMKAAKCNSAFGGSGATCSEATISKNGATCAAAGAILFVDNDDIFGGTNKLYCKKNKWRYMETDPVTGASMDGPIPGNDIKVACVVLPPLG</sequence>
<dbReference type="EnsemblMetazoa" id="PPA34791.1">
    <property type="protein sequence ID" value="PPA34791.1"/>
    <property type="gene ID" value="WBGene00273160"/>
</dbReference>